<dbReference type="EMBL" id="WKKI01000030">
    <property type="protein sequence ID" value="MRX73277.1"/>
    <property type="molecule type" value="Genomic_DNA"/>
</dbReference>
<keyword evidence="1" id="KW-1133">Transmembrane helix</keyword>
<keyword evidence="1" id="KW-0472">Membrane</keyword>
<gene>
    <name evidence="2" type="ORF">GJU40_14105</name>
</gene>
<keyword evidence="3" id="KW-1185">Reference proteome</keyword>
<evidence type="ECO:0000313" key="2">
    <source>
        <dbReference type="EMBL" id="MRX73277.1"/>
    </source>
</evidence>
<dbReference type="Proteomes" id="UP000448867">
    <property type="component" value="Unassembled WGS sequence"/>
</dbReference>
<feature type="transmembrane region" description="Helical" evidence="1">
    <location>
        <begin position="39"/>
        <end position="58"/>
    </location>
</feature>
<proteinExistence type="predicted"/>
<reference evidence="2 3" key="1">
    <citation type="submission" date="2019-11" db="EMBL/GenBank/DDBJ databases">
        <title>Bacillus lacus genome.</title>
        <authorList>
            <person name="Allen C.J."/>
            <person name="Newman J.D."/>
        </authorList>
    </citation>
    <scope>NUCLEOTIDE SEQUENCE [LARGE SCALE GENOMIC DNA]</scope>
    <source>
        <strain evidence="2 3">KCTC 33946</strain>
    </source>
</reference>
<dbReference type="RefSeq" id="WP_154308743.1">
    <property type="nucleotide sequence ID" value="NZ_WKKI01000030.1"/>
</dbReference>
<sequence>MKHSGFSIYLWILLFCSLVGLGMRFYAMDFYGGTLFSTGNADILILLMVIGLSIFMLIKPRRSK</sequence>
<evidence type="ECO:0008006" key="4">
    <source>
        <dbReference type="Google" id="ProtNLM"/>
    </source>
</evidence>
<evidence type="ECO:0000313" key="3">
    <source>
        <dbReference type="Proteomes" id="UP000448867"/>
    </source>
</evidence>
<keyword evidence="1" id="KW-0812">Transmembrane</keyword>
<dbReference type="AlphaFoldDB" id="A0A7X2J0M4"/>
<protein>
    <recommendedName>
        <fullName evidence="4">DUF3955 domain-containing protein</fullName>
    </recommendedName>
</protein>
<organism evidence="2 3">
    <name type="scientific">Metabacillus lacus</name>
    <dbReference type="NCBI Taxonomy" id="1983721"/>
    <lineage>
        <taxon>Bacteria</taxon>
        <taxon>Bacillati</taxon>
        <taxon>Bacillota</taxon>
        <taxon>Bacilli</taxon>
        <taxon>Bacillales</taxon>
        <taxon>Bacillaceae</taxon>
        <taxon>Metabacillus</taxon>
    </lineage>
</organism>
<comment type="caution">
    <text evidence="2">The sequence shown here is derived from an EMBL/GenBank/DDBJ whole genome shotgun (WGS) entry which is preliminary data.</text>
</comment>
<name>A0A7X2J0M4_9BACI</name>
<feature type="transmembrane region" description="Helical" evidence="1">
    <location>
        <begin position="7"/>
        <end position="27"/>
    </location>
</feature>
<accession>A0A7X2J0M4</accession>
<evidence type="ECO:0000256" key="1">
    <source>
        <dbReference type="SAM" id="Phobius"/>
    </source>
</evidence>